<dbReference type="Proteomes" id="UP001162060">
    <property type="component" value="Unassembled WGS sequence"/>
</dbReference>
<dbReference type="EMBL" id="CAKLBY020000223">
    <property type="protein sequence ID" value="CAK7936196.1"/>
    <property type="molecule type" value="Genomic_DNA"/>
</dbReference>
<comment type="caution">
    <text evidence="2">The sequence shown here is derived from an EMBL/GenBank/DDBJ whole genome shotgun (WGS) entry which is preliminary data.</text>
</comment>
<evidence type="ECO:0000256" key="1">
    <source>
        <dbReference type="SAM" id="MobiDB-lite"/>
    </source>
</evidence>
<feature type="compositionally biased region" description="Basic and acidic residues" evidence="1">
    <location>
        <begin position="372"/>
        <end position="382"/>
    </location>
</feature>
<feature type="compositionally biased region" description="Basic and acidic residues" evidence="1">
    <location>
        <begin position="141"/>
        <end position="151"/>
    </location>
</feature>
<feature type="compositionally biased region" description="Polar residues" evidence="1">
    <location>
        <begin position="116"/>
        <end position="140"/>
    </location>
</feature>
<protein>
    <submittedName>
        <fullName evidence="2">Uncharacterized protein</fullName>
    </submittedName>
</protein>
<gene>
    <name evidence="2" type="ORF">PM001_LOCUS21346</name>
</gene>
<feature type="region of interest" description="Disordered" evidence="1">
    <location>
        <begin position="292"/>
        <end position="387"/>
    </location>
</feature>
<sequence>MRCASKAAESASARLCADAEAETTATDVPSVAEATQPVSLGDAGAGHEDTRVFTEYELGVSYFPDTDDGSVSTAIESKPPAMRGMDDALRRSIFGSSDESDEPSPKRRRSRSRDSGANSGVSSPMDTTSQRGASTSVGTSQEERDRNVIHHLDPSAKNYRAENEFFIDAFFRHRWYGGNHKRDGPSLLQAWNAYIHNLEDVGRDAWNYKLIKARDKFEKRTPTGARYKLHRLSREKGLPCLSWGDSCPCCVNNSARAPKEAYLFNSPWWRVRISTKMYEGIDNLKSLYGRDGKTFSGGPSTAQDVPRHTAQPDPVRRSSVGSGAPKNPRTGDSRAIGRDNSSDVRSRRGGSTAAQLDSAGHRESPLMEVEEEERRSPHDRRNPCVPESFFDRVTQGLRDDLEHERNRRLQMADTASKHRAEFAFAQLENERSLTSLRDELRVARGIADRSRDEIAALQTLVDAHPIGSTRLSARCLSARAFFIGRNSVLMVRLKLTNVKRGMRLHLTWQLDRVCIA</sequence>
<evidence type="ECO:0000313" key="2">
    <source>
        <dbReference type="EMBL" id="CAK7936196.1"/>
    </source>
</evidence>
<feature type="region of interest" description="Disordered" evidence="1">
    <location>
        <begin position="63"/>
        <end position="151"/>
    </location>
</feature>
<feature type="region of interest" description="Disordered" evidence="1">
    <location>
        <begin position="1"/>
        <end position="46"/>
    </location>
</feature>
<reference evidence="2" key="1">
    <citation type="submission" date="2024-01" db="EMBL/GenBank/DDBJ databases">
        <authorList>
            <person name="Webb A."/>
        </authorList>
    </citation>
    <scope>NUCLEOTIDE SEQUENCE</scope>
    <source>
        <strain evidence="2">Pm1</strain>
    </source>
</reference>
<feature type="compositionally biased region" description="Basic and acidic residues" evidence="1">
    <location>
        <begin position="329"/>
        <end position="346"/>
    </location>
</feature>
<name>A0AAV1UNU2_9STRA</name>
<evidence type="ECO:0000313" key="3">
    <source>
        <dbReference type="Proteomes" id="UP001162060"/>
    </source>
</evidence>
<dbReference type="AlphaFoldDB" id="A0AAV1UNU2"/>
<organism evidence="2 3">
    <name type="scientific">Peronospora matthiolae</name>
    <dbReference type="NCBI Taxonomy" id="2874970"/>
    <lineage>
        <taxon>Eukaryota</taxon>
        <taxon>Sar</taxon>
        <taxon>Stramenopiles</taxon>
        <taxon>Oomycota</taxon>
        <taxon>Peronosporomycetes</taxon>
        <taxon>Peronosporales</taxon>
        <taxon>Peronosporaceae</taxon>
        <taxon>Peronospora</taxon>
    </lineage>
</organism>
<proteinExistence type="predicted"/>
<accession>A0AAV1UNU2</accession>